<dbReference type="Gene3D" id="1.10.287.80">
    <property type="entry name" value="ATP synthase, gamma subunit, helix hairpin domain"/>
    <property type="match status" value="1"/>
</dbReference>
<dbReference type="Gene3D" id="3.40.1380.10">
    <property type="match status" value="1"/>
</dbReference>
<dbReference type="PROSITE" id="PS00153">
    <property type="entry name" value="ATPASE_GAMMA"/>
    <property type="match status" value="1"/>
</dbReference>
<dbReference type="Pfam" id="PF00231">
    <property type="entry name" value="ATP-synt"/>
    <property type="match status" value="1"/>
</dbReference>
<keyword evidence="8" id="KW-0139">CF(1)</keyword>
<reference evidence="10 11" key="1">
    <citation type="submission" date="2013-09" db="EMBL/GenBank/DDBJ databases">
        <title>Genome sequencing of Phaeobacter antarcticus sp. nov. SM1211.</title>
        <authorList>
            <person name="Zhang X.-Y."/>
            <person name="Liu C."/>
            <person name="Chen X.-L."/>
            <person name="Xie B.-B."/>
            <person name="Qin Q.-L."/>
            <person name="Rong J.-C."/>
            <person name="Zhang Y.-Z."/>
        </authorList>
    </citation>
    <scope>NUCLEOTIDE SEQUENCE [LARGE SCALE GENOMIC DNA]</scope>
    <source>
        <strain evidence="10 11">SM1211</strain>
    </source>
</reference>
<name>A0A2G8REU6_9RHOB</name>
<dbReference type="InterPro" id="IPR035968">
    <property type="entry name" value="ATP_synth_F1_ATPase_gsu"/>
</dbReference>
<dbReference type="GO" id="GO:0046933">
    <property type="term" value="F:proton-transporting ATP synthase activity, rotational mechanism"/>
    <property type="evidence" value="ECO:0007669"/>
    <property type="project" value="InterPro"/>
</dbReference>
<comment type="similarity">
    <text evidence="3">Belongs to the ATPase gamma chain family.</text>
</comment>
<gene>
    <name evidence="10" type="ORF">P775_10635</name>
</gene>
<evidence type="ECO:0000256" key="6">
    <source>
        <dbReference type="ARBA" id="ARBA00023065"/>
    </source>
</evidence>
<dbReference type="AlphaFoldDB" id="A0A2G8REU6"/>
<evidence type="ECO:0000256" key="8">
    <source>
        <dbReference type="ARBA" id="ARBA00023196"/>
    </source>
</evidence>
<sequence length="279" mass="29193">MTERLADISARIDGIRQLGAVVNAMKGIAAARAHVARTQVGAVDTYAATIAAAMARVLRPDGATAPHDAKGTTGLLMFCAEQGFAGAFSERVLDSLGADPTPDTLFLIGTRGLSVAVARGLTPGWHASLPSHTPGIPKLADAITTAIYSAVARGRITRLDVVFTSWTSGRPGLVRQNLFPINLGDLPAAAGDRPLMQLPEATLIDALGQDYFHAQVCKAALHAFAAENEARMEAMTAAGSQIARELETFQATLRRVRQEAITAEIIELGTGAASANGTR</sequence>
<comment type="subcellular location">
    <subcellularLocation>
        <location evidence="2">Membrane</location>
        <topology evidence="2">Peripheral membrane protein</topology>
    </subcellularLocation>
</comment>
<dbReference type="OrthoDB" id="6169121at2"/>
<dbReference type="Proteomes" id="UP000231259">
    <property type="component" value="Unassembled WGS sequence"/>
</dbReference>
<keyword evidence="5" id="KW-0375">Hydrogen ion transport</keyword>
<evidence type="ECO:0000313" key="10">
    <source>
        <dbReference type="EMBL" id="PIL20116.1"/>
    </source>
</evidence>
<evidence type="ECO:0000256" key="2">
    <source>
        <dbReference type="ARBA" id="ARBA00004170"/>
    </source>
</evidence>
<keyword evidence="9" id="KW-0066">ATP synthesis</keyword>
<evidence type="ECO:0000256" key="9">
    <source>
        <dbReference type="ARBA" id="ARBA00023310"/>
    </source>
</evidence>
<comment type="function">
    <text evidence="1">Produces ATP from ADP in the presence of a proton gradient across the membrane. The gamma chain is believed to be important in regulating ATPase activity and the flow of protons through the CF(0) complex.</text>
</comment>
<keyword evidence="7" id="KW-0472">Membrane</keyword>
<evidence type="ECO:0000313" key="11">
    <source>
        <dbReference type="Proteomes" id="UP000231259"/>
    </source>
</evidence>
<comment type="caution">
    <text evidence="10">The sequence shown here is derived from an EMBL/GenBank/DDBJ whole genome shotgun (WGS) entry which is preliminary data.</text>
</comment>
<dbReference type="InterPro" id="IPR000131">
    <property type="entry name" value="ATP_synth_F1_gsu"/>
</dbReference>
<dbReference type="PRINTS" id="PR00126">
    <property type="entry name" value="ATPASEGAMMA"/>
</dbReference>
<dbReference type="RefSeq" id="WP_099910898.1">
    <property type="nucleotide sequence ID" value="NZ_AWWI01000066.1"/>
</dbReference>
<evidence type="ECO:0000256" key="4">
    <source>
        <dbReference type="ARBA" id="ARBA00022448"/>
    </source>
</evidence>
<accession>A0A2G8REU6</accession>
<dbReference type="InterPro" id="IPR023632">
    <property type="entry name" value="ATP_synth_F1_gsu_CS"/>
</dbReference>
<keyword evidence="11" id="KW-1185">Reference proteome</keyword>
<evidence type="ECO:0000256" key="3">
    <source>
        <dbReference type="ARBA" id="ARBA00007681"/>
    </source>
</evidence>
<evidence type="ECO:0000256" key="5">
    <source>
        <dbReference type="ARBA" id="ARBA00022781"/>
    </source>
</evidence>
<dbReference type="SUPFAM" id="SSF52943">
    <property type="entry name" value="ATP synthase (F1-ATPase), gamma subunit"/>
    <property type="match status" value="1"/>
</dbReference>
<dbReference type="GO" id="GO:0045259">
    <property type="term" value="C:proton-transporting ATP synthase complex"/>
    <property type="evidence" value="ECO:0007669"/>
    <property type="project" value="UniProtKB-KW"/>
</dbReference>
<proteinExistence type="inferred from homology"/>
<dbReference type="EMBL" id="AWWI01000066">
    <property type="protein sequence ID" value="PIL20116.1"/>
    <property type="molecule type" value="Genomic_DNA"/>
</dbReference>
<organism evidence="10 11">
    <name type="scientific">Puniceibacterium antarcticum</name>
    <dbReference type="NCBI Taxonomy" id="1206336"/>
    <lineage>
        <taxon>Bacteria</taxon>
        <taxon>Pseudomonadati</taxon>
        <taxon>Pseudomonadota</taxon>
        <taxon>Alphaproteobacteria</taxon>
        <taxon>Rhodobacterales</taxon>
        <taxon>Paracoccaceae</taxon>
        <taxon>Puniceibacterium</taxon>
    </lineage>
</organism>
<keyword evidence="6" id="KW-0406">Ion transport</keyword>
<protein>
    <submittedName>
        <fullName evidence="10">Uncharacterized protein</fullName>
    </submittedName>
</protein>
<evidence type="ECO:0000256" key="1">
    <source>
        <dbReference type="ARBA" id="ARBA00003456"/>
    </source>
</evidence>
<keyword evidence="4" id="KW-0813">Transport</keyword>
<evidence type="ECO:0000256" key="7">
    <source>
        <dbReference type="ARBA" id="ARBA00023136"/>
    </source>
</evidence>